<dbReference type="EMBL" id="SPLM01000111">
    <property type="protein sequence ID" value="TMW58440.1"/>
    <property type="molecule type" value="Genomic_DNA"/>
</dbReference>
<dbReference type="InterPro" id="IPR036291">
    <property type="entry name" value="NAD(P)-bd_dom_sf"/>
</dbReference>
<dbReference type="Pfam" id="PF08240">
    <property type="entry name" value="ADH_N"/>
    <property type="match status" value="1"/>
</dbReference>
<dbReference type="CDD" id="cd05289">
    <property type="entry name" value="MDR_like_2"/>
    <property type="match status" value="1"/>
</dbReference>
<comment type="caution">
    <text evidence="3">The sequence shown here is derived from an EMBL/GenBank/DDBJ whole genome shotgun (WGS) entry which is preliminary data.</text>
</comment>
<feature type="domain" description="Enoyl reductase (ER)" evidence="2">
    <location>
        <begin position="20"/>
        <end position="325"/>
    </location>
</feature>
<dbReference type="InterPro" id="IPR011032">
    <property type="entry name" value="GroES-like_sf"/>
</dbReference>
<dbReference type="InterPro" id="IPR013154">
    <property type="entry name" value="ADH-like_N"/>
</dbReference>
<evidence type="ECO:0000256" key="1">
    <source>
        <dbReference type="ARBA" id="ARBA00023002"/>
    </source>
</evidence>
<keyword evidence="1" id="KW-0560">Oxidoreductase</keyword>
<dbReference type="SMART" id="SM00829">
    <property type="entry name" value="PKS_ER"/>
    <property type="match status" value="1"/>
</dbReference>
<evidence type="ECO:0000313" key="4">
    <source>
        <dbReference type="Proteomes" id="UP000794436"/>
    </source>
</evidence>
<accession>A0A8K1FCL3</accession>
<proteinExistence type="predicted"/>
<evidence type="ECO:0000313" key="3">
    <source>
        <dbReference type="EMBL" id="TMW58440.1"/>
    </source>
</evidence>
<dbReference type="PANTHER" id="PTHR11695:SF294">
    <property type="entry name" value="RETICULON-4-INTERACTING PROTEIN 1, MITOCHONDRIAL"/>
    <property type="match status" value="1"/>
</dbReference>
<dbReference type="PROSITE" id="PS01162">
    <property type="entry name" value="QOR_ZETA_CRYSTAL"/>
    <property type="match status" value="1"/>
</dbReference>
<dbReference type="OrthoDB" id="76344at2759"/>
<dbReference type="AlphaFoldDB" id="A0A8K1FCL3"/>
<organism evidence="3 4">
    <name type="scientific">Pythium oligandrum</name>
    <name type="common">Mycoparasitic fungus</name>
    <dbReference type="NCBI Taxonomy" id="41045"/>
    <lineage>
        <taxon>Eukaryota</taxon>
        <taxon>Sar</taxon>
        <taxon>Stramenopiles</taxon>
        <taxon>Oomycota</taxon>
        <taxon>Peronosporomycetes</taxon>
        <taxon>Pythiales</taxon>
        <taxon>Pythiaceae</taxon>
        <taxon>Pythium</taxon>
    </lineage>
</organism>
<dbReference type="Pfam" id="PF13602">
    <property type="entry name" value="ADH_zinc_N_2"/>
    <property type="match status" value="1"/>
</dbReference>
<dbReference type="Gene3D" id="3.90.180.10">
    <property type="entry name" value="Medium-chain alcohol dehydrogenases, catalytic domain"/>
    <property type="match status" value="1"/>
</dbReference>
<dbReference type="InterPro" id="IPR002364">
    <property type="entry name" value="Quin_OxRdtase/zeta-crystal_CS"/>
</dbReference>
<dbReference type="InterPro" id="IPR020843">
    <property type="entry name" value="ER"/>
</dbReference>
<dbReference type="GO" id="GO:0016491">
    <property type="term" value="F:oxidoreductase activity"/>
    <property type="evidence" value="ECO:0007669"/>
    <property type="project" value="UniProtKB-KW"/>
</dbReference>
<dbReference type="InterPro" id="IPR050700">
    <property type="entry name" value="YIM1/Zinc_Alcohol_DH_Fams"/>
</dbReference>
<sequence length="331" mass="36005">MMPMRGPQTMRAWAFEKFGDPLEEIKFRSDVMHPPLAPSQVRILVRCAGLNPIDYKLVEFGDKFLPKNPSHNNPVYMGFDVAGTVVEVGESVSNLSVDDAVYAMAPFGATGTFADYVVVDAKHVARKPKNMNFREAAGVPLAAQTSYQALVTYGKLKQGDRVLILGGSGGTGTFAIQIAKALGASFVATTTSARNAELVKSLGADQVIDYSKEQYGEKLAPRSIDLIFDCSVDALSWNEEAQRVLKPDTGIFVTIDPFAKLNASSTGTKSHQIMTDSNTEDLDKLRALIEEGKVKTQIDSTFKLEELPEAIKKQKDGHARGKIIITVASEE</sequence>
<name>A0A8K1FCL3_PYTOL</name>
<protein>
    <recommendedName>
        <fullName evidence="2">Enoyl reductase (ER) domain-containing protein</fullName>
    </recommendedName>
</protein>
<dbReference type="SUPFAM" id="SSF50129">
    <property type="entry name" value="GroES-like"/>
    <property type="match status" value="1"/>
</dbReference>
<evidence type="ECO:0000259" key="2">
    <source>
        <dbReference type="SMART" id="SM00829"/>
    </source>
</evidence>
<reference evidence="3" key="1">
    <citation type="submission" date="2019-03" db="EMBL/GenBank/DDBJ databases">
        <title>Long read genome sequence of the mycoparasitic Pythium oligandrum ATCC 38472 isolated from sugarbeet rhizosphere.</title>
        <authorList>
            <person name="Gaulin E."/>
        </authorList>
    </citation>
    <scope>NUCLEOTIDE SEQUENCE</scope>
    <source>
        <strain evidence="3">ATCC 38472_TT</strain>
    </source>
</reference>
<dbReference type="SUPFAM" id="SSF51735">
    <property type="entry name" value="NAD(P)-binding Rossmann-fold domains"/>
    <property type="match status" value="1"/>
</dbReference>
<gene>
    <name evidence="3" type="ORF">Poli38472_009999</name>
</gene>
<dbReference type="PANTHER" id="PTHR11695">
    <property type="entry name" value="ALCOHOL DEHYDROGENASE RELATED"/>
    <property type="match status" value="1"/>
</dbReference>
<dbReference type="GO" id="GO:0008270">
    <property type="term" value="F:zinc ion binding"/>
    <property type="evidence" value="ECO:0007669"/>
    <property type="project" value="InterPro"/>
</dbReference>
<dbReference type="Gene3D" id="3.40.50.720">
    <property type="entry name" value="NAD(P)-binding Rossmann-like Domain"/>
    <property type="match status" value="1"/>
</dbReference>
<dbReference type="Proteomes" id="UP000794436">
    <property type="component" value="Unassembled WGS sequence"/>
</dbReference>
<keyword evidence="4" id="KW-1185">Reference proteome</keyword>